<sequence>MMQVRTIYDRLNERAASIVESVGYDGAVEFSFADYPETKRDLQLLQKQFVGDMQSLIYSGTSAEWKKSNLLQDLVANKALKYYRAQVAGKKFKHYYQANSDQLKAFQRRTERGLNLSEKLWNQSQVYKDSLEATISTAIEKGMSAVTLSKRISKYLNDWSSLQADYQEKFGKATNCYDCEYRSIRLARNEISMAYRSAEQARWQQFDFILGYKIKLSGSHPARDICDDMVGDYPKEFKFVGWHPNCLCYTVPIVMSEEEYWSDSRENSPNLVTAPPENFGKWMDKATNLERIGKASERGTLPYWLRDNEKIKDCSLLMSKARNVGNAVQEQAEIIAKKYGGVVTPINYKGFSSMYRKLNSEKGMLVSDIKDSVRNTIIVDKENIDKVVKDLQGLSSFSRYKQQIPENFRGYSGNIINLKMPNGIQAEIQVNTPKMIYAKETETNARRILGDKIWEQISKETGMLGGLGHKYYEEIRILDEEKDRVKIAELTKLSKSYYALFR</sequence>
<evidence type="ECO:0000313" key="1">
    <source>
        <dbReference type="EMBL" id="EFA98173.1"/>
    </source>
</evidence>
<reference evidence="1 2" key="1">
    <citation type="submission" date="2009-12" db="EMBL/GenBank/DDBJ databases">
        <title>Genome Sequence of Prevotella timonensis CRIS 5C-B1.</title>
        <authorList>
            <person name="Durkin A.S."/>
            <person name="Madupu R."/>
            <person name="Torralba M."/>
            <person name="Methe B."/>
            <person name="Sutton G."/>
            <person name="Strausberg R.L."/>
            <person name="Nelson K.E."/>
        </authorList>
    </citation>
    <scope>NUCLEOTIDE SEQUENCE [LARGE SCALE GENOMIC DNA]</scope>
    <source>
        <strain evidence="1 2">CRIS 5C-B1</strain>
    </source>
</reference>
<evidence type="ECO:0000313" key="2">
    <source>
        <dbReference type="Proteomes" id="UP000004001"/>
    </source>
</evidence>
<keyword evidence="2" id="KW-1185">Reference proteome</keyword>
<protein>
    <recommendedName>
        <fullName evidence="3">Phage head morphogenesis domain-containing protein</fullName>
    </recommendedName>
</protein>
<gene>
    <name evidence="1" type="ORF">HMPREF9019_0952</name>
</gene>
<dbReference type="eggNOG" id="ENOG5030E3A">
    <property type="taxonomic scope" value="Bacteria"/>
</dbReference>
<evidence type="ECO:0008006" key="3">
    <source>
        <dbReference type="Google" id="ProtNLM"/>
    </source>
</evidence>
<comment type="caution">
    <text evidence="1">The sequence shown here is derived from an EMBL/GenBank/DDBJ whole genome shotgun (WGS) entry which is preliminary data.</text>
</comment>
<dbReference type="EMBL" id="ADEF01000013">
    <property type="protein sequence ID" value="EFA98173.1"/>
    <property type="molecule type" value="Genomic_DNA"/>
</dbReference>
<accession>D1VXL3</accession>
<dbReference type="Proteomes" id="UP000004001">
    <property type="component" value="Unassembled WGS sequence"/>
</dbReference>
<proteinExistence type="predicted"/>
<dbReference type="AlphaFoldDB" id="D1VXL3"/>
<organism evidence="1 2">
    <name type="scientific">Hoylesella timonensis CRIS 5C-B1</name>
    <dbReference type="NCBI Taxonomy" id="679189"/>
    <lineage>
        <taxon>Bacteria</taxon>
        <taxon>Pseudomonadati</taxon>
        <taxon>Bacteroidota</taxon>
        <taxon>Bacteroidia</taxon>
        <taxon>Bacteroidales</taxon>
        <taxon>Prevotellaceae</taxon>
        <taxon>Hoylesella</taxon>
    </lineage>
</organism>
<name>D1VXL3_9BACT</name>